<keyword evidence="6" id="KW-0472">Membrane</keyword>
<dbReference type="GO" id="GO:0005783">
    <property type="term" value="C:endoplasmic reticulum"/>
    <property type="evidence" value="ECO:0007669"/>
    <property type="project" value="UniProtKB-SubCell"/>
</dbReference>
<dbReference type="AlphaFoldDB" id="A0AA39XSE1"/>
<dbReference type="SMART" id="SM00028">
    <property type="entry name" value="TPR"/>
    <property type="match status" value="3"/>
</dbReference>
<dbReference type="Gene3D" id="3.40.50.300">
    <property type="entry name" value="P-loop containing nucleotide triphosphate hydrolases"/>
    <property type="match status" value="1"/>
</dbReference>
<comment type="caution">
    <text evidence="9">The sequence shown here is derived from an EMBL/GenBank/DDBJ whole genome shotgun (WGS) entry which is preliminary data.</text>
</comment>
<name>A0AA39XSE1_9PEZI</name>
<evidence type="ECO:0000259" key="8">
    <source>
        <dbReference type="Pfam" id="PF13401"/>
    </source>
</evidence>
<dbReference type="InterPro" id="IPR027417">
    <property type="entry name" value="P-loop_NTPase"/>
</dbReference>
<reference evidence="9" key="1">
    <citation type="submission" date="2023-06" db="EMBL/GenBank/DDBJ databases">
        <title>Genome-scale phylogeny and comparative genomics of the fungal order Sordariales.</title>
        <authorList>
            <consortium name="Lawrence Berkeley National Laboratory"/>
            <person name="Hensen N."/>
            <person name="Bonometti L."/>
            <person name="Westerberg I."/>
            <person name="Brannstrom I.O."/>
            <person name="Guillou S."/>
            <person name="Cros-Aarteil S."/>
            <person name="Calhoun S."/>
            <person name="Haridas S."/>
            <person name="Kuo A."/>
            <person name="Mondo S."/>
            <person name="Pangilinan J."/>
            <person name="Riley R."/>
            <person name="Labutti K."/>
            <person name="Andreopoulos B."/>
            <person name="Lipzen A."/>
            <person name="Chen C."/>
            <person name="Yanf M."/>
            <person name="Daum C."/>
            <person name="Ng V."/>
            <person name="Clum A."/>
            <person name="Steindorff A."/>
            <person name="Ohm R."/>
            <person name="Martin F."/>
            <person name="Silar P."/>
            <person name="Natvig D."/>
            <person name="Lalanne C."/>
            <person name="Gautier V."/>
            <person name="Ament-Velasquez S.L."/>
            <person name="Kruys A."/>
            <person name="Hutchinson M.I."/>
            <person name="Powell A.J."/>
            <person name="Barry K."/>
            <person name="Miller A.N."/>
            <person name="Grigoriev I.V."/>
            <person name="Debuchy R."/>
            <person name="Gladieux P."/>
            <person name="Thoren M.H."/>
            <person name="Johannesson H."/>
        </authorList>
    </citation>
    <scope>NUCLEOTIDE SEQUENCE</scope>
    <source>
        <strain evidence="9">SMH2532-1</strain>
    </source>
</reference>
<dbReference type="SUPFAM" id="SSF52540">
    <property type="entry name" value="P-loop containing nucleoside triphosphate hydrolases"/>
    <property type="match status" value="1"/>
</dbReference>
<evidence type="ECO:0000256" key="4">
    <source>
        <dbReference type="ARBA" id="ARBA00022824"/>
    </source>
</evidence>
<feature type="region of interest" description="Disordered" evidence="7">
    <location>
        <begin position="569"/>
        <end position="589"/>
    </location>
</feature>
<dbReference type="InterPro" id="IPR011990">
    <property type="entry name" value="TPR-like_helical_dom_sf"/>
</dbReference>
<accession>A0AA39XSE1</accession>
<evidence type="ECO:0000256" key="6">
    <source>
        <dbReference type="ARBA" id="ARBA00023136"/>
    </source>
</evidence>
<dbReference type="Gene3D" id="3.40.50.1820">
    <property type="entry name" value="alpha/beta hydrolase"/>
    <property type="match status" value="1"/>
</dbReference>
<keyword evidence="5" id="KW-0496">Mitochondrion</keyword>
<dbReference type="GO" id="GO:0016020">
    <property type="term" value="C:membrane"/>
    <property type="evidence" value="ECO:0007669"/>
    <property type="project" value="UniProtKB-SubCell"/>
</dbReference>
<proteinExistence type="predicted"/>
<comment type="subcellular location">
    <subcellularLocation>
        <location evidence="2">Endoplasmic reticulum</location>
    </subcellularLocation>
    <subcellularLocation>
        <location evidence="3">Membrane</location>
    </subcellularLocation>
    <subcellularLocation>
        <location evidence="1">Mitochondrion</location>
    </subcellularLocation>
</comment>
<dbReference type="Proteomes" id="UP001174936">
    <property type="component" value="Unassembled WGS sequence"/>
</dbReference>
<dbReference type="InterPro" id="IPR029058">
    <property type="entry name" value="AB_hydrolase_fold"/>
</dbReference>
<dbReference type="PANTHER" id="PTHR48182">
    <property type="entry name" value="PROTEIN SERAC1"/>
    <property type="match status" value="1"/>
</dbReference>
<evidence type="ECO:0000256" key="5">
    <source>
        <dbReference type="ARBA" id="ARBA00023128"/>
    </source>
</evidence>
<keyword evidence="10" id="KW-1185">Reference proteome</keyword>
<sequence>MPGAVRAFQLIHRFKAPSISFASPSAVLRRQFHSEVGSIPTAKNVFYRVSGLPRGAKSDDVCQFIKSIKTAGLPEPDPSPTVEILPACVQGFRETTSIAIVKFRRDQEPQFLKALARNRLGEITLPYKVNGVPGSVNITFDRHFHGFTQLYPTRPDRPVLADIIAITGMDGHAYGSWMSRDAEGDMWLRNFLSDDLPSCRTMIYGYESKLLAPNINQLQEYGRLFLAEIEKVRDTVDLQQRPLIFICHSYGGIILSYSLVRSSNAHTMENENQASRHSVYKSTYGMLFFGTPHRGSRKEDLLKMVQDEHPNRIPALLQSKPDSGRLLDQLGHLKDIIGDRRVGSFYELKPTPSLEKDAQGNWKRSGTPHLQVNEDSATLQLPAQERKIPVDANHRDMVKFASKNNQTYTTVRKMLQEFVLDAPPVVQRRYNQRALSAVECRSNVPFARSASFVGREGVLNRLEQIFGSPDYHNSAALTGLGGIGKSAIAINYARRHQQRHREASLWWVQAATVATFTQSYREIADILELDGRNEPKADILSLVHSHLSDEKNGPWLLILDNADDRSLFEPATYPNGEGDAEAGKSTQSPLSYLPQCRHGSILITSRDRSIAEDFAGSTSSIITVGALDDIDAVDLLRKRSRDWKSSDQYAERLVKSLDNIPLAITQAAGFVSGSGTSIEWFNNTLNEKGRHRSQDSAMDINVPPAMLLTWQLSFDVIRRKYRDSVKLLGLMSVFHNDDVPRFLFVENMPEYSNDPRRFLADMTPLLRFNLVIIDGKNFDMHRLVQVAARSWLANHHELHQSVREGRALMADAFPDISISSGLESIKKCLALLPHASAALTLNAGPENLHQLKQTSKLLHNMANCEYFTGDYRSALRHSITAKEIQSSSFPADDQDALKTTDLISRLRIALGEGEKAIREVDLGLLLHHGNPGARLALLEERARLTLDMALSSGPGPGRPDKTELAKAETQARHVLRLMSADDVHVAESHRLDARRTLARAVSFQGEPEQAEALFRQVLARRKQLWGLGHIDTLKSLFDLGECLARQGRFEEAIGYFETTADGLRKFAPAKNALASQVESALQRAKEERQRGGGG</sequence>
<dbReference type="Pfam" id="PF13424">
    <property type="entry name" value="TPR_12"/>
    <property type="match status" value="1"/>
</dbReference>
<dbReference type="Gene3D" id="1.25.40.10">
    <property type="entry name" value="Tetratricopeptide repeat domain"/>
    <property type="match status" value="1"/>
</dbReference>
<dbReference type="InterPro" id="IPR049945">
    <property type="entry name" value="AAA_22"/>
</dbReference>
<dbReference type="EMBL" id="JAULSV010000007">
    <property type="protein sequence ID" value="KAK0639378.1"/>
    <property type="molecule type" value="Genomic_DNA"/>
</dbReference>
<evidence type="ECO:0000256" key="3">
    <source>
        <dbReference type="ARBA" id="ARBA00004370"/>
    </source>
</evidence>
<dbReference type="InterPro" id="IPR019734">
    <property type="entry name" value="TPR_rpt"/>
</dbReference>
<evidence type="ECO:0000313" key="9">
    <source>
        <dbReference type="EMBL" id="KAK0639378.1"/>
    </source>
</evidence>
<dbReference type="PANTHER" id="PTHR48182:SF2">
    <property type="entry name" value="PROTEIN SERAC1"/>
    <property type="match status" value="1"/>
</dbReference>
<evidence type="ECO:0000256" key="1">
    <source>
        <dbReference type="ARBA" id="ARBA00004173"/>
    </source>
</evidence>
<gene>
    <name evidence="9" type="ORF">B0T16DRAFT_497485</name>
</gene>
<organism evidence="9 10">
    <name type="scientific">Cercophora newfieldiana</name>
    <dbReference type="NCBI Taxonomy" id="92897"/>
    <lineage>
        <taxon>Eukaryota</taxon>
        <taxon>Fungi</taxon>
        <taxon>Dikarya</taxon>
        <taxon>Ascomycota</taxon>
        <taxon>Pezizomycotina</taxon>
        <taxon>Sordariomycetes</taxon>
        <taxon>Sordariomycetidae</taxon>
        <taxon>Sordariales</taxon>
        <taxon>Lasiosphaeriaceae</taxon>
        <taxon>Cercophora</taxon>
    </lineage>
</organism>
<protein>
    <recommendedName>
        <fullName evidence="8">ORC1/DEAH AAA+ ATPase domain-containing protein</fullName>
    </recommendedName>
</protein>
<evidence type="ECO:0000256" key="2">
    <source>
        <dbReference type="ARBA" id="ARBA00004240"/>
    </source>
</evidence>
<keyword evidence="4" id="KW-0256">Endoplasmic reticulum</keyword>
<dbReference type="GO" id="GO:0016887">
    <property type="term" value="F:ATP hydrolysis activity"/>
    <property type="evidence" value="ECO:0007669"/>
    <property type="project" value="InterPro"/>
</dbReference>
<dbReference type="Pfam" id="PF13401">
    <property type="entry name" value="AAA_22"/>
    <property type="match status" value="1"/>
</dbReference>
<evidence type="ECO:0000256" key="7">
    <source>
        <dbReference type="SAM" id="MobiDB-lite"/>
    </source>
</evidence>
<dbReference type="GO" id="GO:0005739">
    <property type="term" value="C:mitochondrion"/>
    <property type="evidence" value="ECO:0007669"/>
    <property type="project" value="UniProtKB-SubCell"/>
</dbReference>
<dbReference type="SUPFAM" id="SSF53474">
    <property type="entry name" value="alpha/beta-Hydrolases"/>
    <property type="match status" value="1"/>
</dbReference>
<dbReference type="SUPFAM" id="SSF48452">
    <property type="entry name" value="TPR-like"/>
    <property type="match status" value="1"/>
</dbReference>
<dbReference type="InterPro" id="IPR052374">
    <property type="entry name" value="SERAC1"/>
</dbReference>
<evidence type="ECO:0000313" key="10">
    <source>
        <dbReference type="Proteomes" id="UP001174936"/>
    </source>
</evidence>
<feature type="domain" description="ORC1/DEAH AAA+ ATPase" evidence="8">
    <location>
        <begin position="473"/>
        <end position="564"/>
    </location>
</feature>